<organism evidence="2 3">
    <name type="scientific">Pseudomonas trivialis</name>
    <dbReference type="NCBI Taxonomy" id="200450"/>
    <lineage>
        <taxon>Bacteria</taxon>
        <taxon>Pseudomonadati</taxon>
        <taxon>Pseudomonadota</taxon>
        <taxon>Gammaproteobacteria</taxon>
        <taxon>Pseudomonadales</taxon>
        <taxon>Pseudomonadaceae</taxon>
        <taxon>Pseudomonas</taxon>
    </lineage>
</organism>
<sequence>MTAADSSSTSLRQLHIEQVTTLFNEPPSLASVAADSAQAYLDVHFAGRNFNAGHLQVAGPTGPYRGLPEWVLERLASARPTLLVEQFHRVTTRVRETYLPCELRLAEVEVLINQCGAGLLRFFARRLQAWWGESPPLRMTRWGSLSDELLEMFYDSPRPPGMSQANFAVVLPKSRLHPRRPNRLWSAHGPALRVQTVHVRNTDRLQTLPVLLFSQPATAQVVFFSPASGVHVLENLAAVQALLPAHASPLLGPMGGQWFALDAQGDPFDALAASYLQRQLQEIASLNLSVPRSVQDCQTLLATITDSRRWFVPTLSTRQQNLREQLPLWLAHAGTDACIDYAQLLQALVLDRQQHGDQHFLDGIPTLQKYARERLQTCLRNEPRAATLSPDEIVLSFEQVIAAAVPVQGGFIAGEVHTVNVSLTELALENLAGFAHTAKSIRLKGLKAPAWLSYDLLKSCVTEIDVGQTYPALLKQHLIDDLADATRRRQRFSQQLRIQLPMQALEWQIKGEHGLTHDGIRRLRAALQATAAERQVDGQLIALWPLAFKATAAASADLVANMFVIGPHHSEDGCHLLYRPLFEPALLEFPSLAALCEAIRQPGSVQASVLTWIESRRQAVYANNGFREPHVRHFLPGDEFTRYEKPPPAQLSKTVAPLDPAHQLFAVMAQALVTLADRQTVSNAEQRWANLKQIGWLLFGTLQPLLSGPLMLVGWLVQLMDSAGEDIAGLQSTDPQARNVALMDMLANVMVVLAHQATPHDIRQHVALEHPAFAPLAVVESVPMAPALSLPPAGFTAPTAWANARSALTPQLRARLETLSLKRFPEPWPKALPGAEKTGPWQGLLRDASHTPPQWQALVRGHQYRVRIDSREVRVTSADGTRPGPWLKSVVPGVWDVDLRLRLSGGADAGGDVPADPFALEAQYQQAIAERVRLQRTMEVARNLVQQPTQVIDEEQRSRAQASYRDALARKVENSLKELQLLRRLRELAPRPRYEEELSQLLESTVLTLQLLDMQFRARIQQANTQAMLLLSRSEQSRTEDAHAVLNQAMGTLAASYERAIHWRNLEHRYLDELGQVPRFGRDKALALIAATPRRPSLFDLQSLQLRALWGLAIDVPGSRFEEELLASLTQTIERAHWATRSLAELAQLRASDAERIEVLDSVDRVLAQTDDRIEFWRAMEPDNFNLEYLDKLQALFTALHQQVERDLGALLQPTTSATPSAPVAAEGARRKKIIRTRNRDLFVARTEPASSTTAQMTDDTGNVIGTFTEAADGVWEQTPRTPAPRPDPELGSLMKTANTLLQDVDKAIAKVEAMTSRANDPVSLQDLLEAQARRRTWVADAIAEKLRSAANARLAAVQQANARATQAQLRAAAVRLNEAGLSARIRATRGKVLSQDDVAFLHEHHEVRIVRQGARVALKERREDYLQVYAVHDAHTGKALAFAHFHYARQQGPDDHFTAAHLKVPEQERLGRQAQAQVEADAFSRMRSGQGGRVRQTLEIRRSVIQLPLARRLFFSVD</sequence>
<gene>
    <name evidence="2" type="ORF">AA957_08515</name>
</gene>
<dbReference type="KEGG" id="ptv:AA957_08515"/>
<evidence type="ECO:0000313" key="3">
    <source>
        <dbReference type="Proteomes" id="UP000036608"/>
    </source>
</evidence>
<dbReference type="EMBL" id="CP011507">
    <property type="protein sequence ID" value="AKS06146.1"/>
    <property type="molecule type" value="Genomic_DNA"/>
</dbReference>
<accession>A0A0H5A5G3</accession>
<keyword evidence="1" id="KW-0175">Coiled coil</keyword>
<name>A0A0H5A5G3_9PSED</name>
<dbReference type="RefSeq" id="WP_049709798.1">
    <property type="nucleotide sequence ID" value="NZ_CP011507.1"/>
</dbReference>
<reference evidence="2 3" key="1">
    <citation type="journal article" date="2015" name="Genome Announc.">
        <title>Complete Genome Sequence of the Rhizobacterium Pseudomonas trivialis Strain IHBB745 with Multiple Plant Growth-Promoting Activities and Tolerance to Desiccation and Alkalinity.</title>
        <authorList>
            <person name="Gulati A."/>
            <person name="Swarnkar M.K."/>
            <person name="Vyas P."/>
            <person name="Rahi P."/>
            <person name="Thakur R."/>
            <person name="Thakur N."/>
            <person name="Singh A.K."/>
        </authorList>
    </citation>
    <scope>NUCLEOTIDE SEQUENCE [LARGE SCALE GENOMIC DNA]</scope>
    <source>
        <strain evidence="3">745</strain>
    </source>
</reference>
<reference evidence="3" key="2">
    <citation type="submission" date="2015-05" db="EMBL/GenBank/DDBJ databases">
        <authorList>
            <person name="Swarnkar M.K."/>
            <person name="Vyas P."/>
            <person name="Rahi P."/>
            <person name="Thakur R."/>
            <person name="Thakur N."/>
            <person name="Singh A.K."/>
            <person name="Gulati A."/>
        </authorList>
    </citation>
    <scope>NUCLEOTIDE SEQUENCE [LARGE SCALE GENOMIC DNA]</scope>
    <source>
        <strain evidence="3">745</strain>
    </source>
</reference>
<dbReference type="PATRIC" id="fig|200450.3.peg.1769"/>
<proteinExistence type="predicted"/>
<evidence type="ECO:0000256" key="1">
    <source>
        <dbReference type="SAM" id="Coils"/>
    </source>
</evidence>
<dbReference type="OrthoDB" id="7003488at2"/>
<dbReference type="Proteomes" id="UP000036608">
    <property type="component" value="Chromosome"/>
</dbReference>
<protein>
    <submittedName>
        <fullName evidence="2">Uncharacterized protein</fullName>
    </submittedName>
</protein>
<feature type="coiled-coil region" evidence="1">
    <location>
        <begin position="924"/>
        <end position="985"/>
    </location>
</feature>
<evidence type="ECO:0000313" key="2">
    <source>
        <dbReference type="EMBL" id="AKS06146.1"/>
    </source>
</evidence>